<feature type="compositionally biased region" description="Basic and acidic residues" evidence="4">
    <location>
        <begin position="299"/>
        <end position="310"/>
    </location>
</feature>
<dbReference type="SUPFAM" id="SSF57850">
    <property type="entry name" value="RING/U-box"/>
    <property type="match status" value="1"/>
</dbReference>
<dbReference type="PANTHER" id="PTHR46210">
    <property type="entry name" value="FHA DOMAIN-CONTAINING PROTEIN"/>
    <property type="match status" value="1"/>
</dbReference>
<dbReference type="SUPFAM" id="SSF49879">
    <property type="entry name" value="SMAD/FHA domain"/>
    <property type="match status" value="2"/>
</dbReference>
<feature type="region of interest" description="Disordered" evidence="4">
    <location>
        <begin position="381"/>
        <end position="408"/>
    </location>
</feature>
<dbReference type="PROSITE" id="PS50006">
    <property type="entry name" value="FHA_DOMAIN"/>
    <property type="match status" value="1"/>
</dbReference>
<dbReference type="Pfam" id="PF00498">
    <property type="entry name" value="FHA"/>
    <property type="match status" value="1"/>
</dbReference>
<sequence>MGTTPSHNSNADVNTEAGSETVNVNASSIATASANNNNRSIGNANVGVQANIQNDSNSSSLGPANATAEEIQKEENSSNVNSSENINNTASSNHSWRKGFGNGSGSRRKLLGNGNDNNSPNNATSCEGSDSKSASAAAEKSGSNNSSAPSVWCLVKSKTRQHHSSKEVKKSMWFEARDGNVFTIGRDSSCDLYLDDDRCDLLNARIVPSLIQSTGRWGVFLHPDARMYRLIGMMGKSSPPEALKKGSVIKVGSISLEVIDFCTDEAHDFAEQFALEIEKGYSKKKSSLKLLNKLDTDSDKDVVKESKDDSGSCDSECTLERDSSPDSCLADGNKEKTMNDERKLSTDHDDTDDADEAICYICWGGIEPEVSDGEDIQTSLDDKMQHESEKKETSDTESHVKKKMKEDKEQKINPMIKNPCGNCSGCSKYVHLQCLLTWIKKSGSGHCTICNGVLPSHFASSPPNMELKIVRHRRGHSWVGTRRFRLSFSDTSRRLIGNSSRADVRLPDRSVSELHAVVKFDRKKKQFFLTDNHSKGGTFLQISEPIELLHVPTPSSSGSGSTTHLSEFKIGRTNLSIKFSPRKTSMMLNMMGWGRNLK</sequence>
<evidence type="ECO:0000313" key="6">
    <source>
        <dbReference type="EMBL" id="CAE0437538.1"/>
    </source>
</evidence>
<dbReference type="SMART" id="SM00744">
    <property type="entry name" value="RINGv"/>
    <property type="match status" value="1"/>
</dbReference>
<dbReference type="CDD" id="cd00060">
    <property type="entry name" value="FHA"/>
    <property type="match status" value="1"/>
</dbReference>
<dbReference type="InterPro" id="IPR000253">
    <property type="entry name" value="FHA_dom"/>
</dbReference>
<accession>A0A7S3LT62</accession>
<keyword evidence="3" id="KW-0862">Zinc</keyword>
<feature type="compositionally biased region" description="Polar residues" evidence="4">
    <location>
        <begin position="52"/>
        <end position="62"/>
    </location>
</feature>
<reference evidence="6" key="1">
    <citation type="submission" date="2021-01" db="EMBL/GenBank/DDBJ databases">
        <authorList>
            <person name="Corre E."/>
            <person name="Pelletier E."/>
            <person name="Niang G."/>
            <person name="Scheremetjew M."/>
            <person name="Finn R."/>
            <person name="Kale V."/>
            <person name="Holt S."/>
            <person name="Cochrane G."/>
            <person name="Meng A."/>
            <person name="Brown T."/>
            <person name="Cohen L."/>
        </authorList>
    </citation>
    <scope>NUCLEOTIDE SEQUENCE</scope>
    <source>
        <strain evidence="6">GSBS06</strain>
    </source>
</reference>
<evidence type="ECO:0000256" key="4">
    <source>
        <dbReference type="SAM" id="MobiDB-lite"/>
    </source>
</evidence>
<evidence type="ECO:0000259" key="5">
    <source>
        <dbReference type="PROSITE" id="PS50006"/>
    </source>
</evidence>
<evidence type="ECO:0000256" key="1">
    <source>
        <dbReference type="ARBA" id="ARBA00022723"/>
    </source>
</evidence>
<feature type="region of interest" description="Disordered" evidence="4">
    <location>
        <begin position="299"/>
        <end position="351"/>
    </location>
</feature>
<dbReference type="InterPro" id="IPR011016">
    <property type="entry name" value="Znf_RING-CH"/>
</dbReference>
<feature type="domain" description="FHA" evidence="5">
    <location>
        <begin position="494"/>
        <end position="541"/>
    </location>
</feature>
<feature type="compositionally biased region" description="Low complexity" evidence="4">
    <location>
        <begin position="113"/>
        <end position="148"/>
    </location>
</feature>
<name>A0A7S3LT62_9STRA</name>
<keyword evidence="1" id="KW-0479">Metal-binding</keyword>
<feature type="compositionally biased region" description="Low complexity" evidence="4">
    <location>
        <begin position="77"/>
        <end position="88"/>
    </location>
</feature>
<feature type="region of interest" description="Disordered" evidence="4">
    <location>
        <begin position="1"/>
        <end position="20"/>
    </location>
</feature>
<keyword evidence="2" id="KW-0863">Zinc-finger</keyword>
<dbReference type="InterPro" id="IPR013083">
    <property type="entry name" value="Znf_RING/FYVE/PHD"/>
</dbReference>
<evidence type="ECO:0000256" key="2">
    <source>
        <dbReference type="ARBA" id="ARBA00022771"/>
    </source>
</evidence>
<gene>
    <name evidence="6" type="ORF">ASTO00021_LOCUS7795</name>
</gene>
<evidence type="ECO:0000256" key="3">
    <source>
        <dbReference type="ARBA" id="ARBA00022833"/>
    </source>
</evidence>
<dbReference type="PANTHER" id="PTHR46210:SF1">
    <property type="entry name" value="FHA DOMAIN-CONTAINING PROTEIN"/>
    <property type="match status" value="1"/>
</dbReference>
<dbReference type="EMBL" id="HBIN01010428">
    <property type="protein sequence ID" value="CAE0437538.1"/>
    <property type="molecule type" value="Transcribed_RNA"/>
</dbReference>
<dbReference type="AlphaFoldDB" id="A0A7S3LT62"/>
<feature type="region of interest" description="Disordered" evidence="4">
    <location>
        <begin position="52"/>
        <end position="149"/>
    </location>
</feature>
<dbReference type="Pfam" id="PF12906">
    <property type="entry name" value="RINGv"/>
    <property type="match status" value="1"/>
</dbReference>
<dbReference type="Gene3D" id="3.30.40.10">
    <property type="entry name" value="Zinc/RING finger domain, C3HC4 (zinc finger)"/>
    <property type="match status" value="1"/>
</dbReference>
<dbReference type="Gene3D" id="2.60.200.20">
    <property type="match status" value="1"/>
</dbReference>
<dbReference type="GO" id="GO:0008270">
    <property type="term" value="F:zinc ion binding"/>
    <property type="evidence" value="ECO:0007669"/>
    <property type="project" value="UniProtKB-KW"/>
</dbReference>
<organism evidence="6">
    <name type="scientific">Aplanochytrium stocchinoi</name>
    <dbReference type="NCBI Taxonomy" id="215587"/>
    <lineage>
        <taxon>Eukaryota</taxon>
        <taxon>Sar</taxon>
        <taxon>Stramenopiles</taxon>
        <taxon>Bigyra</taxon>
        <taxon>Labyrinthulomycetes</taxon>
        <taxon>Thraustochytrida</taxon>
        <taxon>Thraustochytriidae</taxon>
        <taxon>Aplanochytrium</taxon>
    </lineage>
</organism>
<protein>
    <recommendedName>
        <fullName evidence="5">FHA domain-containing protein</fullName>
    </recommendedName>
</protein>
<proteinExistence type="predicted"/>
<dbReference type="InterPro" id="IPR008984">
    <property type="entry name" value="SMAD_FHA_dom_sf"/>
</dbReference>
<feature type="compositionally biased region" description="Basic and acidic residues" evidence="4">
    <location>
        <begin position="332"/>
        <end position="348"/>
    </location>
</feature>